<accession>A0A0A9YF08</accession>
<dbReference type="InterPro" id="IPR033124">
    <property type="entry name" value="Ser_caboxypep_his_AS"/>
</dbReference>
<evidence type="ECO:0000256" key="7">
    <source>
        <dbReference type="RuleBase" id="RU361156"/>
    </source>
</evidence>
<evidence type="ECO:0000256" key="5">
    <source>
        <dbReference type="ARBA" id="ARBA00022801"/>
    </source>
</evidence>
<keyword evidence="4 7" id="KW-0732">Signal</keyword>
<dbReference type="InterPro" id="IPR029058">
    <property type="entry name" value="AB_hydrolase_fold"/>
</dbReference>
<dbReference type="PRINTS" id="PR00724">
    <property type="entry name" value="CRBOXYPTASEC"/>
</dbReference>
<organism evidence="8">
    <name type="scientific">Lygus hesperus</name>
    <name type="common">Western plant bug</name>
    <dbReference type="NCBI Taxonomy" id="30085"/>
    <lineage>
        <taxon>Eukaryota</taxon>
        <taxon>Metazoa</taxon>
        <taxon>Ecdysozoa</taxon>
        <taxon>Arthropoda</taxon>
        <taxon>Hexapoda</taxon>
        <taxon>Insecta</taxon>
        <taxon>Pterygota</taxon>
        <taxon>Neoptera</taxon>
        <taxon>Paraneoptera</taxon>
        <taxon>Hemiptera</taxon>
        <taxon>Heteroptera</taxon>
        <taxon>Panheteroptera</taxon>
        <taxon>Cimicomorpha</taxon>
        <taxon>Miridae</taxon>
        <taxon>Mirini</taxon>
        <taxon>Lygus</taxon>
    </lineage>
</organism>
<gene>
    <name evidence="8" type="primary">VCP_10</name>
    <name evidence="8" type="ORF">CM83_30172</name>
</gene>
<dbReference type="PANTHER" id="PTHR11802:SF472">
    <property type="entry name" value="SERINE CARBOXYPEPTIDASE CPVL-RELATED"/>
    <property type="match status" value="1"/>
</dbReference>
<dbReference type="AlphaFoldDB" id="A0A0A9YF08"/>
<evidence type="ECO:0000313" key="8">
    <source>
        <dbReference type="EMBL" id="JAG30779.1"/>
    </source>
</evidence>
<keyword evidence="5 7" id="KW-0378">Hydrolase</keyword>
<reference evidence="8" key="2">
    <citation type="submission" date="2014-07" db="EMBL/GenBank/DDBJ databases">
        <authorList>
            <person name="Hull J."/>
        </authorList>
    </citation>
    <scope>NUCLEOTIDE SEQUENCE</scope>
</reference>
<dbReference type="Pfam" id="PF00450">
    <property type="entry name" value="Peptidase_S10"/>
    <property type="match status" value="1"/>
</dbReference>
<dbReference type="InterPro" id="IPR018202">
    <property type="entry name" value="Ser_caboxypep_ser_AS"/>
</dbReference>
<dbReference type="Gene3D" id="3.40.50.1820">
    <property type="entry name" value="alpha/beta hydrolase"/>
    <property type="match status" value="1"/>
</dbReference>
<dbReference type="InterPro" id="IPR001563">
    <property type="entry name" value="Peptidase_S10"/>
</dbReference>
<feature type="signal peptide" evidence="7">
    <location>
        <begin position="1"/>
        <end position="20"/>
    </location>
</feature>
<dbReference type="SUPFAM" id="SSF53474">
    <property type="entry name" value="alpha/beta-Hydrolases"/>
    <property type="match status" value="1"/>
</dbReference>
<dbReference type="GO" id="GO:0006508">
    <property type="term" value="P:proteolysis"/>
    <property type="evidence" value="ECO:0007669"/>
    <property type="project" value="UniProtKB-KW"/>
</dbReference>
<keyword evidence="3 7" id="KW-0645">Protease</keyword>
<proteinExistence type="inferred from homology"/>
<keyword evidence="2 7" id="KW-0121">Carboxypeptidase</keyword>
<feature type="chain" id="PRO_5005109653" description="Carboxypeptidase" evidence="7">
    <location>
        <begin position="21"/>
        <end position="461"/>
    </location>
</feature>
<evidence type="ECO:0000256" key="4">
    <source>
        <dbReference type="ARBA" id="ARBA00022729"/>
    </source>
</evidence>
<dbReference type="EMBL" id="GBHO01012825">
    <property type="protein sequence ID" value="JAG30779.1"/>
    <property type="molecule type" value="Transcribed_RNA"/>
</dbReference>
<dbReference type="PROSITE" id="PS00560">
    <property type="entry name" value="CARBOXYPEPT_SER_HIS"/>
    <property type="match status" value="1"/>
</dbReference>
<evidence type="ECO:0000256" key="3">
    <source>
        <dbReference type="ARBA" id="ARBA00022670"/>
    </source>
</evidence>
<evidence type="ECO:0000256" key="1">
    <source>
        <dbReference type="ARBA" id="ARBA00009431"/>
    </source>
</evidence>
<dbReference type="EC" id="3.4.16.-" evidence="7"/>
<comment type="similarity">
    <text evidence="1 7">Belongs to the peptidase S10 family.</text>
</comment>
<protein>
    <recommendedName>
        <fullName evidence="7">Carboxypeptidase</fullName>
        <ecNumber evidence="7">3.4.16.-</ecNumber>
    </recommendedName>
</protein>
<keyword evidence="6" id="KW-0325">Glycoprotein</keyword>
<reference evidence="8" key="1">
    <citation type="journal article" date="2014" name="PLoS ONE">
        <title>Transcriptome-Based Identification of ABC Transporters in the Western Tarnished Plant Bug Lygus hesperus.</title>
        <authorList>
            <person name="Hull J.J."/>
            <person name="Chaney K."/>
            <person name="Geib S.M."/>
            <person name="Fabrick J.A."/>
            <person name="Brent C.S."/>
            <person name="Walsh D."/>
            <person name="Lavine L.C."/>
        </authorList>
    </citation>
    <scope>NUCLEOTIDE SEQUENCE</scope>
</reference>
<evidence type="ECO:0000256" key="2">
    <source>
        <dbReference type="ARBA" id="ARBA00022645"/>
    </source>
</evidence>
<dbReference type="GO" id="GO:0004185">
    <property type="term" value="F:serine-type carboxypeptidase activity"/>
    <property type="evidence" value="ECO:0007669"/>
    <property type="project" value="UniProtKB-UniRule"/>
</dbReference>
<dbReference type="PROSITE" id="PS00131">
    <property type="entry name" value="CARBOXYPEPT_SER_SER"/>
    <property type="match status" value="1"/>
</dbReference>
<dbReference type="PANTHER" id="PTHR11802">
    <property type="entry name" value="SERINE PROTEASE FAMILY S10 SERINE CARBOXYPEPTIDASE"/>
    <property type="match status" value="1"/>
</dbReference>
<evidence type="ECO:0000256" key="6">
    <source>
        <dbReference type="ARBA" id="ARBA00023180"/>
    </source>
</evidence>
<sequence>MEFVGRFVIFLALAIQTGEGAHIGSWSSRSLYLTEFINSGRIAEARKLSKNPVGSRYPNGEKESYSGYLTVNGSTDTNLFMWFFPSETTPENAPLLLWLQGGPGSSSMYGAFLENGPYELESDFTLKSREHYWSQKFNVLYIDNPPGTGFSFTKEDYAKDEDDVGRTLHEATRQFFELFPELRSNEFYVTGESYAGKYVPALAHYIHKTNPSMEISRKINLKGIAIGNGIIDPISQVNNSQYLYQLGMIDQLTFTSYNGVADKLEGFIAAEEWSNATTAYFELWDLVLNATNFELLFNILSEKSDLIGKMQKVNNYLNMPVNKASLHVGSRFFQKCKSAVSSNLFEDRMKSVENWFVEVAENYDVLLYTGQLDMIRPYTSVVEFINQIEWSGRDAYGKAPRQIWREGDDVAGYWKTVDRKNSAGVNISFSEVLVRNAGHLVPADQPLWTMQMLTKFTNVNR</sequence>
<name>A0A0A9YF08_LYGHE</name>